<name>A0A6B0SL29_9EURY</name>
<dbReference type="OrthoDB" id="301436at2157"/>
<sequence length="263" mass="29597">MSAEFSTAAYVDLLDAIRQAGYTCLPVREYLARDSLPERFVVLRHDVDRKPGNAERMARLEADRGVSSTYYYRTSTFTPDRVDVVESLGHEVGYHYEDYVEADGDVGLAHSLFANNLRVFRRDCDVDTVCMHGNPLSPHDNREMWTAPAAPGFGEYDLLGEAYLSMDFADVTYYSDTGRTWRDGPLKIKDHTMDDGRKTVSADTTTDLAALFRRRGVDRACVLAHPERWADSLPELVAARSKDRAVNLVKRGMHLLDYGASNS</sequence>
<dbReference type="AlphaFoldDB" id="A0A6B0SL29"/>
<protein>
    <recommendedName>
        <fullName evidence="3">Polysaccharide deacetylase</fullName>
    </recommendedName>
</protein>
<evidence type="ECO:0000313" key="2">
    <source>
        <dbReference type="Proteomes" id="UP000471521"/>
    </source>
</evidence>
<proteinExistence type="predicted"/>
<comment type="caution">
    <text evidence="1">The sequence shown here is derived from an EMBL/GenBank/DDBJ whole genome shotgun (WGS) entry which is preliminary data.</text>
</comment>
<accession>A0A6B0SL29</accession>
<dbReference type="EMBL" id="WUUU01000010">
    <property type="protein sequence ID" value="MXR19612.1"/>
    <property type="molecule type" value="Genomic_DNA"/>
</dbReference>
<gene>
    <name evidence="1" type="ORF">GRX66_02945</name>
</gene>
<dbReference type="RefSeq" id="WP_201292897.1">
    <property type="nucleotide sequence ID" value="NZ_WUUU01000010.1"/>
</dbReference>
<reference evidence="1 2" key="1">
    <citation type="submission" date="2019-12" db="EMBL/GenBank/DDBJ databases">
        <title>Isolation and characterization of three novel carbon monoxide-oxidizing members of Halobacteria from salione crusts and soils.</title>
        <authorList>
            <person name="Myers M.R."/>
            <person name="King G.M."/>
        </authorList>
    </citation>
    <scope>NUCLEOTIDE SEQUENCE [LARGE SCALE GENOMIC DNA]</scope>
    <source>
        <strain evidence="1 2">PCN9</strain>
    </source>
</reference>
<keyword evidence="2" id="KW-1185">Reference proteome</keyword>
<evidence type="ECO:0008006" key="3">
    <source>
        <dbReference type="Google" id="ProtNLM"/>
    </source>
</evidence>
<dbReference type="Proteomes" id="UP000471521">
    <property type="component" value="Unassembled WGS sequence"/>
</dbReference>
<evidence type="ECO:0000313" key="1">
    <source>
        <dbReference type="EMBL" id="MXR19612.1"/>
    </source>
</evidence>
<organism evidence="1 2">
    <name type="scientific">Halobacterium bonnevillei</name>
    <dbReference type="NCBI Taxonomy" id="2692200"/>
    <lineage>
        <taxon>Archaea</taxon>
        <taxon>Methanobacteriati</taxon>
        <taxon>Methanobacteriota</taxon>
        <taxon>Stenosarchaea group</taxon>
        <taxon>Halobacteria</taxon>
        <taxon>Halobacteriales</taxon>
        <taxon>Halobacteriaceae</taxon>
        <taxon>Halobacterium</taxon>
    </lineage>
</organism>